<dbReference type="RefSeq" id="WP_005938750.1">
    <property type="nucleotide sequence ID" value="NZ_ATVK01000047.1"/>
</dbReference>
<dbReference type="eggNOG" id="ENOG502ZM9B">
    <property type="taxonomic scope" value="Bacteria"/>
</dbReference>
<dbReference type="EMBL" id="BANT01000016">
    <property type="protein sequence ID" value="GAC57161.1"/>
    <property type="molecule type" value="Genomic_DNA"/>
</dbReference>
<dbReference type="AlphaFoldDB" id="L7L8T6"/>
<name>L7L8T6_9ACTN</name>
<evidence type="ECO:0000313" key="1">
    <source>
        <dbReference type="EMBL" id="GAC57161.1"/>
    </source>
</evidence>
<dbReference type="OrthoDB" id="5114036at2"/>
<sequence>MAVLVLVFGLSACGESAEPSPSAGGTAAASSSDPQVIAPVTVSVDDLSGATVQLLVGQVLNINTGSVPVDGYRGQIENGAVATFSPGHDDGSARFNPGVVGVTPGSTSVTMTDDQGGGSPVTFTVVVSPRGD</sequence>
<dbReference type="Proteomes" id="UP000053405">
    <property type="component" value="Unassembled WGS sequence"/>
</dbReference>
<organism evidence="1 2">
    <name type="scientific">Gordonia hirsuta DSM 44140 = NBRC 16056</name>
    <dbReference type="NCBI Taxonomy" id="1121927"/>
    <lineage>
        <taxon>Bacteria</taxon>
        <taxon>Bacillati</taxon>
        <taxon>Actinomycetota</taxon>
        <taxon>Actinomycetes</taxon>
        <taxon>Mycobacteriales</taxon>
        <taxon>Gordoniaceae</taxon>
        <taxon>Gordonia</taxon>
    </lineage>
</organism>
<comment type="caution">
    <text evidence="1">The sequence shown here is derived from an EMBL/GenBank/DDBJ whole genome shotgun (WGS) entry which is preliminary data.</text>
</comment>
<accession>L7L8T6</accession>
<reference evidence="1 2" key="1">
    <citation type="submission" date="2012-12" db="EMBL/GenBank/DDBJ databases">
        <title>Whole genome shotgun sequence of Gordonia hirsuta NBRC 16056.</title>
        <authorList>
            <person name="Isaki-Nakamura S."/>
            <person name="Hosoyama A."/>
            <person name="Tsuchikane K."/>
            <person name="Katsumata H."/>
            <person name="Baba S."/>
            <person name="Yamazaki S."/>
            <person name="Fujita N."/>
        </authorList>
    </citation>
    <scope>NUCLEOTIDE SEQUENCE [LARGE SCALE GENOMIC DNA]</scope>
    <source>
        <strain evidence="1 2">NBRC 16056</strain>
    </source>
</reference>
<evidence type="ECO:0000313" key="2">
    <source>
        <dbReference type="Proteomes" id="UP000053405"/>
    </source>
</evidence>
<protein>
    <submittedName>
        <fullName evidence="1">Uncharacterized protein</fullName>
    </submittedName>
</protein>
<proteinExistence type="predicted"/>
<gene>
    <name evidence="1" type="ORF">GOHSU_16_01190</name>
</gene>
<keyword evidence="2" id="KW-1185">Reference proteome</keyword>